<feature type="transmembrane region" description="Helical" evidence="2">
    <location>
        <begin position="68"/>
        <end position="91"/>
    </location>
</feature>
<evidence type="ECO:0000256" key="1">
    <source>
        <dbReference type="SAM" id="MobiDB-lite"/>
    </source>
</evidence>
<accession>A0A9P6FIR7</accession>
<keyword evidence="2" id="KW-0812">Transmembrane</keyword>
<keyword evidence="2" id="KW-1133">Transmembrane helix</keyword>
<comment type="caution">
    <text evidence="3">The sequence shown here is derived from an EMBL/GenBank/DDBJ whole genome shotgun (WGS) entry which is preliminary data.</text>
</comment>
<feature type="transmembrane region" description="Helical" evidence="2">
    <location>
        <begin position="144"/>
        <end position="164"/>
    </location>
</feature>
<reference evidence="3" key="1">
    <citation type="journal article" date="2020" name="Fungal Divers.">
        <title>Resolving the Mortierellaceae phylogeny through synthesis of multi-gene phylogenetics and phylogenomics.</title>
        <authorList>
            <person name="Vandepol N."/>
            <person name="Liber J."/>
            <person name="Desiro A."/>
            <person name="Na H."/>
            <person name="Kennedy M."/>
            <person name="Barry K."/>
            <person name="Grigoriev I.V."/>
            <person name="Miller A.N."/>
            <person name="O'Donnell K."/>
            <person name="Stajich J.E."/>
            <person name="Bonito G."/>
        </authorList>
    </citation>
    <scope>NUCLEOTIDE SEQUENCE</scope>
    <source>
        <strain evidence="3">KOD1015</strain>
    </source>
</reference>
<dbReference type="AlphaFoldDB" id="A0A9P6FIR7"/>
<feature type="region of interest" description="Disordered" evidence="1">
    <location>
        <begin position="110"/>
        <end position="132"/>
    </location>
</feature>
<feature type="non-terminal residue" evidence="3">
    <location>
        <position position="183"/>
    </location>
</feature>
<feature type="compositionally biased region" description="Polar residues" evidence="1">
    <location>
        <begin position="110"/>
        <end position="122"/>
    </location>
</feature>
<keyword evidence="2" id="KW-0472">Membrane</keyword>
<dbReference type="EMBL" id="JAABOA010006698">
    <property type="protein sequence ID" value="KAF9555719.1"/>
    <property type="molecule type" value="Genomic_DNA"/>
</dbReference>
<name>A0A9P6FIR7_9FUNG</name>
<dbReference type="Proteomes" id="UP000780801">
    <property type="component" value="Unassembled WGS sequence"/>
</dbReference>
<evidence type="ECO:0000256" key="2">
    <source>
        <dbReference type="SAM" id="Phobius"/>
    </source>
</evidence>
<organism evidence="3 4">
    <name type="scientific">Lunasporangiospora selenospora</name>
    <dbReference type="NCBI Taxonomy" id="979761"/>
    <lineage>
        <taxon>Eukaryota</taxon>
        <taxon>Fungi</taxon>
        <taxon>Fungi incertae sedis</taxon>
        <taxon>Mucoromycota</taxon>
        <taxon>Mortierellomycotina</taxon>
        <taxon>Mortierellomycetes</taxon>
        <taxon>Mortierellales</taxon>
        <taxon>Mortierellaceae</taxon>
        <taxon>Lunasporangiospora</taxon>
    </lineage>
</organism>
<gene>
    <name evidence="3" type="ORF">BGW38_009223</name>
</gene>
<feature type="transmembrane region" description="Helical" evidence="2">
    <location>
        <begin position="21"/>
        <end position="39"/>
    </location>
</feature>
<sequence length="183" mass="20670">MTRLLVQKHLGSFQRFSAKTLILLSHGMFLICWILLGLLKLSQCRQNLIKSLAAGFPDKSVDQSSGMFPLYVLMLLIHFLIPCAFSMNGVCHEVVVKKMNQEYETARASEQQLESAEATSSKPPHHQEASQRVDHNKHLVSSRWNVALSALCLVAALLSVYFQFDMSSHLFVISTSRELQHIE</sequence>
<evidence type="ECO:0000313" key="4">
    <source>
        <dbReference type="Proteomes" id="UP000780801"/>
    </source>
</evidence>
<protein>
    <submittedName>
        <fullName evidence="3">Uncharacterized protein</fullName>
    </submittedName>
</protein>
<evidence type="ECO:0000313" key="3">
    <source>
        <dbReference type="EMBL" id="KAF9555719.1"/>
    </source>
</evidence>
<proteinExistence type="predicted"/>
<keyword evidence="4" id="KW-1185">Reference proteome</keyword>